<dbReference type="CDD" id="cd00827">
    <property type="entry name" value="init_cond_enzymes"/>
    <property type="match status" value="1"/>
</dbReference>
<dbReference type="AlphaFoldDB" id="A0ABD5RG44"/>
<dbReference type="Gene3D" id="3.40.47.10">
    <property type="match status" value="1"/>
</dbReference>
<evidence type="ECO:0000313" key="4">
    <source>
        <dbReference type="EMBL" id="MFC5368806.1"/>
    </source>
</evidence>
<keyword evidence="5" id="KW-1185">Reference proteome</keyword>
<dbReference type="GO" id="GO:0008299">
    <property type="term" value="P:isoprenoid biosynthetic process"/>
    <property type="evidence" value="ECO:0007669"/>
    <property type="project" value="UniProtKB-KW"/>
</dbReference>
<dbReference type="SUPFAM" id="SSF53901">
    <property type="entry name" value="Thiolase-like"/>
    <property type="match status" value="2"/>
</dbReference>
<comment type="caution">
    <text evidence="4">The sequence shown here is derived from an EMBL/GenBank/DDBJ whole genome shotgun (WGS) entry which is preliminary data.</text>
</comment>
<name>A0ABD5RG44_9EURY</name>
<accession>A0ABD5RG44</accession>
<organism evidence="4 5">
    <name type="scientific">Salinirubrum litoreum</name>
    <dbReference type="NCBI Taxonomy" id="1126234"/>
    <lineage>
        <taxon>Archaea</taxon>
        <taxon>Methanobacteriati</taxon>
        <taxon>Methanobacteriota</taxon>
        <taxon>Stenosarchaea group</taxon>
        <taxon>Halobacteria</taxon>
        <taxon>Halobacteriales</taxon>
        <taxon>Haloferacaceae</taxon>
        <taxon>Salinirubrum</taxon>
    </lineage>
</organism>
<protein>
    <submittedName>
        <fullName evidence="4">Zinc ribbon domain-containing protein</fullName>
    </submittedName>
</protein>
<dbReference type="RefSeq" id="WP_227231375.1">
    <property type="nucleotide sequence ID" value="NZ_JAJCVJ010000003.1"/>
</dbReference>
<dbReference type="InterPro" id="IPR012340">
    <property type="entry name" value="NA-bd_OB-fold"/>
</dbReference>
<reference evidence="4 5" key="1">
    <citation type="journal article" date="2019" name="Int. J. Syst. Evol. Microbiol.">
        <title>The Global Catalogue of Microorganisms (GCM) 10K type strain sequencing project: providing services to taxonomists for standard genome sequencing and annotation.</title>
        <authorList>
            <consortium name="The Broad Institute Genomics Platform"/>
            <consortium name="The Broad Institute Genome Sequencing Center for Infectious Disease"/>
            <person name="Wu L."/>
            <person name="Ma J."/>
        </authorList>
    </citation>
    <scope>NUCLEOTIDE SEQUENCE [LARGE SCALE GENOMIC DNA]</scope>
    <source>
        <strain evidence="4 5">CGMCC 1.12237</strain>
    </source>
</reference>
<keyword evidence="1" id="KW-0414">Isoprene biosynthesis</keyword>
<feature type="region of interest" description="Disordered" evidence="2">
    <location>
        <begin position="1"/>
        <end position="23"/>
    </location>
</feature>
<evidence type="ECO:0000259" key="3">
    <source>
        <dbReference type="Pfam" id="PF12172"/>
    </source>
</evidence>
<dbReference type="Pfam" id="PF12172">
    <property type="entry name" value="zf-ChsH2"/>
    <property type="match status" value="1"/>
</dbReference>
<evidence type="ECO:0000313" key="5">
    <source>
        <dbReference type="Proteomes" id="UP001596201"/>
    </source>
</evidence>
<dbReference type="InterPro" id="IPR022002">
    <property type="entry name" value="ChsH2_Znr"/>
</dbReference>
<feature type="domain" description="ChsH2 rubredoxin-like zinc ribbon" evidence="3">
    <location>
        <begin position="385"/>
        <end position="413"/>
    </location>
</feature>
<gene>
    <name evidence="4" type="ORF">ACFPJ5_17925</name>
</gene>
<feature type="compositionally biased region" description="Acidic residues" evidence="2">
    <location>
        <begin position="1"/>
        <end position="13"/>
    </location>
</feature>
<evidence type="ECO:0000256" key="2">
    <source>
        <dbReference type="SAM" id="MobiDB-lite"/>
    </source>
</evidence>
<dbReference type="EMBL" id="JBHSKX010000004">
    <property type="protein sequence ID" value="MFC5368806.1"/>
    <property type="molecule type" value="Genomic_DNA"/>
</dbReference>
<dbReference type="Gene3D" id="6.10.30.10">
    <property type="match status" value="1"/>
</dbReference>
<proteinExistence type="predicted"/>
<dbReference type="SUPFAM" id="SSF50249">
    <property type="entry name" value="Nucleic acid-binding proteins"/>
    <property type="match status" value="1"/>
</dbReference>
<dbReference type="Proteomes" id="UP001596201">
    <property type="component" value="Unassembled WGS sequence"/>
</dbReference>
<evidence type="ECO:0000256" key="1">
    <source>
        <dbReference type="ARBA" id="ARBA00023229"/>
    </source>
</evidence>
<dbReference type="InterPro" id="IPR016039">
    <property type="entry name" value="Thiolase-like"/>
</dbReference>
<sequence>MTDASDGGDENNEASEATEAKLGIAGVGAYAPRRYVTSEAVEEAWGQFAGSGVQQTSVPAGDEDTLTMAAEAARLALDAAEVDAERVARLAVGTTTPPTEEPGMPARLVSMLGLDAATTTRQVGGSATGGVSALSGSLDAEGADDAELADDDTGEEAVLVVASDDVRGDPDSAVDQAGGAGAAAVVLTPDGPGRVLGVAEHTESYPGTRFRRAGERESEELGITAYERQAYRETVAGAVESLGAAVGDDDADSWIAGVDAAAIGAPDGSLPYRASDALGVGSEAIRPGSVVHDLGDCGTATPLLGLARALDTGSESVLVVGYGAGSEATALMLEADESVPVTRRTAGTDEVSYAEYLRLRGEITPGEPAGGGAYVSVPSWRRTLPQRHRLVAGECPDCGALAFPPEGACRDCHELVEYESVRLARRGAVETATTIGQGGAPPEFVEQQARGGSYVSAVVAFGVADAEAGGGDADRSVSVPMQVVECDETPAVGTEVRTTIRRIYEQEGVIRYGLKAVPAEAERDE</sequence>